<proteinExistence type="predicted"/>
<evidence type="ECO:0000256" key="1">
    <source>
        <dbReference type="ARBA" id="ARBA00004123"/>
    </source>
</evidence>
<feature type="region of interest" description="Disordered" evidence="4">
    <location>
        <begin position="135"/>
        <end position="181"/>
    </location>
</feature>
<dbReference type="CDD" id="cd18657">
    <property type="entry name" value="CSD_Swi6"/>
    <property type="match status" value="1"/>
</dbReference>
<dbReference type="SMART" id="SM00298">
    <property type="entry name" value="CHROMO"/>
    <property type="match status" value="1"/>
</dbReference>
<evidence type="ECO:0000259" key="6">
    <source>
        <dbReference type="PROSITE" id="PS50013"/>
    </source>
</evidence>
<comment type="subunit">
    <text evidence="2">Component of the NuA4 histone acetyltransferase complex.</text>
</comment>
<organism evidence="7 8">
    <name type="scientific">Madurella fahalii</name>
    <dbReference type="NCBI Taxonomy" id="1157608"/>
    <lineage>
        <taxon>Eukaryota</taxon>
        <taxon>Fungi</taxon>
        <taxon>Dikarya</taxon>
        <taxon>Ascomycota</taxon>
        <taxon>Pezizomycotina</taxon>
        <taxon>Sordariomycetes</taxon>
        <taxon>Sordariomycetidae</taxon>
        <taxon>Sordariales</taxon>
        <taxon>Sordariales incertae sedis</taxon>
        <taxon>Madurella</taxon>
    </lineage>
</organism>
<dbReference type="Gene3D" id="2.40.50.40">
    <property type="match status" value="2"/>
</dbReference>
<dbReference type="InterPro" id="IPR008251">
    <property type="entry name" value="Chromo_shadow_dom"/>
</dbReference>
<dbReference type="SMART" id="SM00300">
    <property type="entry name" value="ChSh"/>
    <property type="match status" value="1"/>
</dbReference>
<dbReference type="InterPro" id="IPR016197">
    <property type="entry name" value="Chromo-like_dom_sf"/>
</dbReference>
<feature type="domain" description="Chromo" evidence="6">
    <location>
        <begin position="67"/>
        <end position="119"/>
    </location>
</feature>
<keyword evidence="3" id="KW-0539">Nucleus</keyword>
<evidence type="ECO:0000313" key="8">
    <source>
        <dbReference type="Proteomes" id="UP001628179"/>
    </source>
</evidence>
<sequence>MPPAISDNEEEFDEIEQPSTVTKSGRGRKPVDQEADAEEKYIVQTEEKNGDASDDEEEGDDEDDEVYVVEKIMSHMIDRKGKLLFEVKWEGYEKKSDRTWEPEENLTENASEALNEYFESIGGRERLFADTANALKSKKRNRQSSSTPQASEKRSKRNGNHPADSEAPLSAKAASWKPPPGSWEDHIAQLDACEDEETGKLMVYLTWKNGHKTQHETQVIYQRCPQKMLQFYERHVRIIKRDPDADSVTTPTRALAITNRRDTYAIYGASVSQTHCTTRLTVLPHIAQRLRSKVDAAGPAPTARPRSKLAHKLPIHNPTQRHVTEKAGGEKMKQNDVIAVIIIILFIVLALIAFGIYHLVSVARDNVRGTVTTSSESSTSEDLAD</sequence>
<dbReference type="InterPro" id="IPR051219">
    <property type="entry name" value="Heterochromatin_chromo-domain"/>
</dbReference>
<dbReference type="PANTHER" id="PTHR22812">
    <property type="entry name" value="CHROMOBOX PROTEIN"/>
    <property type="match status" value="1"/>
</dbReference>
<dbReference type="PROSITE" id="PS50013">
    <property type="entry name" value="CHROMO_2"/>
    <property type="match status" value="1"/>
</dbReference>
<feature type="compositionally biased region" description="Acidic residues" evidence="4">
    <location>
        <begin position="7"/>
        <end position="16"/>
    </location>
</feature>
<gene>
    <name evidence="7" type="ORF">MFIFM68171_05913</name>
</gene>
<dbReference type="InterPro" id="IPR023779">
    <property type="entry name" value="Chromodomain_CS"/>
</dbReference>
<evidence type="ECO:0000256" key="4">
    <source>
        <dbReference type="SAM" id="MobiDB-lite"/>
    </source>
</evidence>
<keyword evidence="5" id="KW-0812">Transmembrane</keyword>
<evidence type="ECO:0000256" key="5">
    <source>
        <dbReference type="SAM" id="Phobius"/>
    </source>
</evidence>
<evidence type="ECO:0000256" key="2">
    <source>
        <dbReference type="ARBA" id="ARBA00011353"/>
    </source>
</evidence>
<evidence type="ECO:0000313" key="7">
    <source>
        <dbReference type="EMBL" id="GAB1315703.1"/>
    </source>
</evidence>
<dbReference type="RefSeq" id="XP_070917434.1">
    <property type="nucleotide sequence ID" value="XM_071061333.1"/>
</dbReference>
<dbReference type="PROSITE" id="PS00598">
    <property type="entry name" value="CHROMO_1"/>
    <property type="match status" value="1"/>
</dbReference>
<keyword evidence="5" id="KW-1133">Transmembrane helix</keyword>
<dbReference type="InterPro" id="IPR000953">
    <property type="entry name" value="Chromo/chromo_shadow_dom"/>
</dbReference>
<dbReference type="Pfam" id="PF01393">
    <property type="entry name" value="Chromo_shadow"/>
    <property type="match status" value="1"/>
</dbReference>
<dbReference type="SUPFAM" id="SSF54160">
    <property type="entry name" value="Chromo domain-like"/>
    <property type="match status" value="2"/>
</dbReference>
<accession>A0ABQ0GD63</accession>
<dbReference type="EMBL" id="BAAFSV010000003">
    <property type="protein sequence ID" value="GAB1315703.1"/>
    <property type="molecule type" value="Genomic_DNA"/>
</dbReference>
<dbReference type="InterPro" id="IPR017984">
    <property type="entry name" value="Chromo_dom_subgr"/>
</dbReference>
<feature type="compositionally biased region" description="Basic and acidic residues" evidence="4">
    <location>
        <begin position="38"/>
        <end position="51"/>
    </location>
</feature>
<feature type="compositionally biased region" description="Acidic residues" evidence="4">
    <location>
        <begin position="52"/>
        <end position="64"/>
    </location>
</feature>
<dbReference type="PRINTS" id="PR00504">
    <property type="entry name" value="CHROMODOMAIN"/>
</dbReference>
<dbReference type="CDD" id="cd00024">
    <property type="entry name" value="CD_CSD"/>
    <property type="match status" value="1"/>
</dbReference>
<dbReference type="Proteomes" id="UP001628179">
    <property type="component" value="Unassembled WGS sequence"/>
</dbReference>
<keyword evidence="5" id="KW-0472">Membrane</keyword>
<dbReference type="Pfam" id="PF00385">
    <property type="entry name" value="Chromo"/>
    <property type="match status" value="1"/>
</dbReference>
<reference evidence="7 8" key="1">
    <citation type="submission" date="2024-09" db="EMBL/GenBank/DDBJ databases">
        <title>Itraconazole resistance in Madurella fahalii resulting from another homologue of gene encoding cytochrome P450 14-alpha sterol demethylase (CYP51).</title>
        <authorList>
            <person name="Yoshioka I."/>
            <person name="Fahal A.H."/>
            <person name="Kaneko S."/>
            <person name="Yaguchi T."/>
        </authorList>
    </citation>
    <scope>NUCLEOTIDE SEQUENCE [LARGE SCALE GENOMIC DNA]</scope>
    <source>
        <strain evidence="7 8">IFM 68171</strain>
    </source>
</reference>
<comment type="caution">
    <text evidence="7">The sequence shown here is derived from an EMBL/GenBank/DDBJ whole genome shotgun (WGS) entry which is preliminary data.</text>
</comment>
<dbReference type="GeneID" id="98176656"/>
<dbReference type="InterPro" id="IPR023780">
    <property type="entry name" value="Chromo_domain"/>
</dbReference>
<name>A0ABQ0GD63_9PEZI</name>
<protein>
    <submittedName>
        <fullName evidence="7">Heterochromatin protein one</fullName>
    </submittedName>
</protein>
<keyword evidence="8" id="KW-1185">Reference proteome</keyword>
<evidence type="ECO:0000256" key="3">
    <source>
        <dbReference type="ARBA" id="ARBA00023242"/>
    </source>
</evidence>
<comment type="subcellular location">
    <subcellularLocation>
        <location evidence="1">Nucleus</location>
    </subcellularLocation>
</comment>
<feature type="region of interest" description="Disordered" evidence="4">
    <location>
        <begin position="1"/>
        <end position="64"/>
    </location>
</feature>
<feature type="transmembrane region" description="Helical" evidence="5">
    <location>
        <begin position="337"/>
        <end position="360"/>
    </location>
</feature>